<organism evidence="1 2">
    <name type="scientific">Croceicoccus esteveae</name>
    <dbReference type="NCBI Taxonomy" id="3075597"/>
    <lineage>
        <taxon>Bacteria</taxon>
        <taxon>Pseudomonadati</taxon>
        <taxon>Pseudomonadota</taxon>
        <taxon>Alphaproteobacteria</taxon>
        <taxon>Sphingomonadales</taxon>
        <taxon>Erythrobacteraceae</taxon>
        <taxon>Croceicoccus</taxon>
    </lineage>
</organism>
<proteinExistence type="predicted"/>
<name>A0ABU2ZGC5_9SPHN</name>
<keyword evidence="2" id="KW-1185">Reference proteome</keyword>
<evidence type="ECO:0000313" key="1">
    <source>
        <dbReference type="EMBL" id="MDT0575133.1"/>
    </source>
</evidence>
<gene>
    <name evidence="1" type="ORF">RM533_02910</name>
</gene>
<accession>A0ABU2ZGC5</accession>
<dbReference type="RefSeq" id="WP_311339716.1">
    <property type="nucleotide sequence ID" value="NZ_JAVRHS010000002.1"/>
</dbReference>
<dbReference type="Proteomes" id="UP001259803">
    <property type="component" value="Unassembled WGS sequence"/>
</dbReference>
<dbReference type="EMBL" id="JAVRHS010000002">
    <property type="protein sequence ID" value="MDT0575133.1"/>
    <property type="molecule type" value="Genomic_DNA"/>
</dbReference>
<comment type="caution">
    <text evidence="1">The sequence shown here is derived from an EMBL/GenBank/DDBJ whole genome shotgun (WGS) entry which is preliminary data.</text>
</comment>
<reference evidence="1 2" key="1">
    <citation type="submission" date="2023-09" db="EMBL/GenBank/DDBJ databases">
        <authorList>
            <person name="Rey-Velasco X."/>
        </authorList>
    </citation>
    <scope>NUCLEOTIDE SEQUENCE [LARGE SCALE GENOMIC DNA]</scope>
    <source>
        <strain evidence="1 2">F390</strain>
    </source>
</reference>
<protein>
    <submittedName>
        <fullName evidence="1">Uncharacterized protein</fullName>
    </submittedName>
</protein>
<sequence length="94" mass="10198">MELRGTIGGGQHGQDHRDEIESIGIDAPSKGDLLTVWIAYNLFVQTAGEEKDDFERWLTRTGLGVGGVKLLVNGAGEYLTCLAADCENLLQPRP</sequence>
<evidence type="ECO:0000313" key="2">
    <source>
        <dbReference type="Proteomes" id="UP001259803"/>
    </source>
</evidence>